<gene>
    <name evidence="1" type="ORF">PNW85_16550</name>
</gene>
<reference evidence="1" key="1">
    <citation type="submission" date="2023-01" db="EMBL/GenBank/DDBJ databases">
        <title>Human gut microbiome strain richness.</title>
        <authorList>
            <person name="Chen-Liaw A."/>
        </authorList>
    </citation>
    <scope>NUCLEOTIDE SEQUENCE</scope>
    <source>
        <strain evidence="1">RTP21484st1_H11_RTP21484_190118</strain>
    </source>
</reference>
<dbReference type="Proteomes" id="UP001212160">
    <property type="component" value="Unassembled WGS sequence"/>
</dbReference>
<comment type="caution">
    <text evidence="1">The sequence shown here is derived from an EMBL/GenBank/DDBJ whole genome shotgun (WGS) entry which is preliminary data.</text>
</comment>
<proteinExistence type="predicted"/>
<organism evidence="1 2">
    <name type="scientific">Mediterraneibacter gnavus</name>
    <name type="common">Ruminococcus gnavus</name>
    <dbReference type="NCBI Taxonomy" id="33038"/>
    <lineage>
        <taxon>Bacteria</taxon>
        <taxon>Bacillati</taxon>
        <taxon>Bacillota</taxon>
        <taxon>Clostridia</taxon>
        <taxon>Lachnospirales</taxon>
        <taxon>Lachnospiraceae</taxon>
        <taxon>Mediterraneibacter</taxon>
    </lineage>
</organism>
<dbReference type="AlphaFoldDB" id="A0AAW6DH13"/>
<evidence type="ECO:0000313" key="2">
    <source>
        <dbReference type="Proteomes" id="UP001212160"/>
    </source>
</evidence>
<dbReference type="RefSeq" id="WP_272108197.1">
    <property type="nucleotide sequence ID" value="NZ_JAQMLA010000071.1"/>
</dbReference>
<name>A0AAW6DH13_MEDGN</name>
<dbReference type="EMBL" id="JAQMLA010000071">
    <property type="protein sequence ID" value="MDB8688245.1"/>
    <property type="molecule type" value="Genomic_DNA"/>
</dbReference>
<protein>
    <submittedName>
        <fullName evidence="1">Uncharacterized protein</fullName>
    </submittedName>
</protein>
<sequence length="124" mass="14294">MLVDYSYYIEDFGGEKISSESDFKRIRNLAETHLCNFTFNRIKNDVENEHLIKSCICEMCDTIYDMTLKDGGKVKKSENTDGYSVSYVTERIDGQDTEKALENKLYRIAKVYLGNTGLLYRGVC</sequence>
<accession>A0AAW6DH13</accession>
<evidence type="ECO:0000313" key="1">
    <source>
        <dbReference type="EMBL" id="MDB8688245.1"/>
    </source>
</evidence>